<protein>
    <recommendedName>
        <fullName evidence="1">glutathione-specific gamma-glutamylcyclotransferase</fullName>
        <ecNumber evidence="1">4.3.2.7</ecNumber>
    </recommendedName>
</protein>
<name>A0A1E3VW34_9HYPH</name>
<dbReference type="InterPro" id="IPR013024">
    <property type="entry name" value="GGCT-like"/>
</dbReference>
<dbReference type="SUPFAM" id="SSF110857">
    <property type="entry name" value="Gamma-glutamyl cyclotransferase-like"/>
    <property type="match status" value="1"/>
</dbReference>
<dbReference type="CDD" id="cd06661">
    <property type="entry name" value="GGCT_like"/>
    <property type="match status" value="1"/>
</dbReference>
<dbReference type="InterPro" id="IPR006840">
    <property type="entry name" value="ChaC"/>
</dbReference>
<sequence>MWLFGYGSLMWDGWEDAYGCRTRTPADLDGHARVFNKKSLERWGTHDRPGLTLNLVRHGTPSVSCRGVAFEFDDAARTDIEAYLSHRETCAATEVSLRLPDTTEVSALTYIYDGPRLIEAGLPLAERAAMILAAAGIAGSSYDYIKGVRAHLAALGVTDPEVDELWAAVEALAAV</sequence>
<proteinExistence type="predicted"/>
<accession>A0A1E3VW34</accession>
<dbReference type="GO" id="GO:0006751">
    <property type="term" value="P:glutathione catabolic process"/>
    <property type="evidence" value="ECO:0007669"/>
    <property type="project" value="InterPro"/>
</dbReference>
<evidence type="ECO:0000256" key="2">
    <source>
        <dbReference type="ARBA" id="ARBA00023239"/>
    </source>
</evidence>
<dbReference type="EMBL" id="LPWF01000025">
    <property type="protein sequence ID" value="ODR97739.1"/>
    <property type="molecule type" value="Genomic_DNA"/>
</dbReference>
<keyword evidence="2" id="KW-0456">Lyase</keyword>
<gene>
    <name evidence="3" type="ORF">AUC69_11670</name>
</gene>
<dbReference type="PANTHER" id="PTHR12192">
    <property type="entry name" value="CATION TRANSPORT PROTEIN CHAC-RELATED"/>
    <property type="match status" value="1"/>
</dbReference>
<dbReference type="Gene3D" id="3.10.490.10">
    <property type="entry name" value="Gamma-glutamyl cyclotransferase-like"/>
    <property type="match status" value="1"/>
</dbReference>
<dbReference type="InterPro" id="IPR036568">
    <property type="entry name" value="GGCT-like_sf"/>
</dbReference>
<dbReference type="Pfam" id="PF04752">
    <property type="entry name" value="ChaC"/>
    <property type="match status" value="1"/>
</dbReference>
<dbReference type="AlphaFoldDB" id="A0A1E3VW34"/>
<organism evidence="3 4">
    <name type="scientific">Methyloceanibacter superfactus</name>
    <dbReference type="NCBI Taxonomy" id="1774969"/>
    <lineage>
        <taxon>Bacteria</taxon>
        <taxon>Pseudomonadati</taxon>
        <taxon>Pseudomonadota</taxon>
        <taxon>Alphaproteobacteria</taxon>
        <taxon>Hyphomicrobiales</taxon>
        <taxon>Hyphomicrobiaceae</taxon>
        <taxon>Methyloceanibacter</taxon>
    </lineage>
</organism>
<dbReference type="GO" id="GO:0005737">
    <property type="term" value="C:cytoplasm"/>
    <property type="evidence" value="ECO:0007669"/>
    <property type="project" value="TreeGrafter"/>
</dbReference>
<dbReference type="Proteomes" id="UP000094472">
    <property type="component" value="Unassembled WGS sequence"/>
</dbReference>
<evidence type="ECO:0000256" key="1">
    <source>
        <dbReference type="ARBA" id="ARBA00012344"/>
    </source>
</evidence>
<dbReference type="RefSeq" id="WP_069441826.1">
    <property type="nucleotide sequence ID" value="NZ_LPWF01000025.1"/>
</dbReference>
<dbReference type="PANTHER" id="PTHR12192:SF2">
    <property type="entry name" value="GLUTATHIONE-SPECIFIC GAMMA-GLUTAMYLCYCLOTRANSFERASE 2"/>
    <property type="match status" value="1"/>
</dbReference>
<comment type="caution">
    <text evidence="3">The sequence shown here is derived from an EMBL/GenBank/DDBJ whole genome shotgun (WGS) entry which is preliminary data.</text>
</comment>
<keyword evidence="4" id="KW-1185">Reference proteome</keyword>
<dbReference type="GO" id="GO:0061928">
    <property type="term" value="F:glutathione specific gamma-glutamylcyclotransferase activity"/>
    <property type="evidence" value="ECO:0007669"/>
    <property type="project" value="UniProtKB-EC"/>
</dbReference>
<dbReference type="STRING" id="1774969.AUC69_11670"/>
<dbReference type="EC" id="4.3.2.7" evidence="1"/>
<evidence type="ECO:0000313" key="4">
    <source>
        <dbReference type="Proteomes" id="UP000094472"/>
    </source>
</evidence>
<evidence type="ECO:0000313" key="3">
    <source>
        <dbReference type="EMBL" id="ODR97739.1"/>
    </source>
</evidence>
<reference evidence="3 4" key="1">
    <citation type="journal article" date="2016" name="Environ. Microbiol.">
        <title>New Methyloceanibacter diversity from North Sea sediments includes methanotroph containing solely the soluble methane monooxygenase.</title>
        <authorList>
            <person name="Vekeman B."/>
            <person name="Kerckhof F.M."/>
            <person name="Cremers G."/>
            <person name="de Vos P."/>
            <person name="Vandamme P."/>
            <person name="Boon N."/>
            <person name="Op den Camp H.J."/>
            <person name="Heylen K."/>
        </authorList>
    </citation>
    <scope>NUCLEOTIDE SEQUENCE [LARGE SCALE GENOMIC DNA]</scope>
    <source>
        <strain evidence="3 4">R-67175</strain>
    </source>
</reference>